<organism evidence="2 3">
    <name type="scientific">Nonomuraea typhae</name>
    <dbReference type="NCBI Taxonomy" id="2603600"/>
    <lineage>
        <taxon>Bacteria</taxon>
        <taxon>Bacillati</taxon>
        <taxon>Actinomycetota</taxon>
        <taxon>Actinomycetes</taxon>
        <taxon>Streptosporangiales</taxon>
        <taxon>Streptosporangiaceae</taxon>
        <taxon>Nonomuraea</taxon>
    </lineage>
</organism>
<accession>A0ABW7YMY3</accession>
<evidence type="ECO:0000313" key="2">
    <source>
        <dbReference type="EMBL" id="MFI6496709.1"/>
    </source>
</evidence>
<evidence type="ECO:0008006" key="4">
    <source>
        <dbReference type="Google" id="ProtNLM"/>
    </source>
</evidence>
<keyword evidence="1" id="KW-0472">Membrane</keyword>
<evidence type="ECO:0000256" key="1">
    <source>
        <dbReference type="SAM" id="Phobius"/>
    </source>
</evidence>
<gene>
    <name evidence="2" type="ORF">ACIBG2_04970</name>
</gene>
<name>A0ABW7YMY3_9ACTN</name>
<dbReference type="EMBL" id="JBITGY010000001">
    <property type="protein sequence ID" value="MFI6496709.1"/>
    <property type="molecule type" value="Genomic_DNA"/>
</dbReference>
<proteinExistence type="predicted"/>
<evidence type="ECO:0000313" key="3">
    <source>
        <dbReference type="Proteomes" id="UP001612741"/>
    </source>
</evidence>
<protein>
    <recommendedName>
        <fullName evidence="4">Sulfite exporter TauE/SafE family protein</fullName>
    </recommendedName>
</protein>
<reference evidence="2 3" key="1">
    <citation type="submission" date="2024-10" db="EMBL/GenBank/DDBJ databases">
        <title>The Natural Products Discovery Center: Release of the First 8490 Sequenced Strains for Exploring Actinobacteria Biosynthetic Diversity.</title>
        <authorList>
            <person name="Kalkreuter E."/>
            <person name="Kautsar S.A."/>
            <person name="Yang D."/>
            <person name="Bader C.D."/>
            <person name="Teijaro C.N."/>
            <person name="Fluegel L."/>
            <person name="Davis C.M."/>
            <person name="Simpson J.R."/>
            <person name="Lauterbach L."/>
            <person name="Steele A.D."/>
            <person name="Gui C."/>
            <person name="Meng S."/>
            <person name="Li G."/>
            <person name="Viehrig K."/>
            <person name="Ye F."/>
            <person name="Su P."/>
            <person name="Kiefer A.F."/>
            <person name="Nichols A."/>
            <person name="Cepeda A.J."/>
            <person name="Yan W."/>
            <person name="Fan B."/>
            <person name="Jiang Y."/>
            <person name="Adhikari A."/>
            <person name="Zheng C.-J."/>
            <person name="Schuster L."/>
            <person name="Cowan T.M."/>
            <person name="Smanski M.J."/>
            <person name="Chevrette M.G."/>
            <person name="De Carvalho L.P.S."/>
            <person name="Shen B."/>
        </authorList>
    </citation>
    <scope>NUCLEOTIDE SEQUENCE [LARGE SCALE GENOMIC DNA]</scope>
    <source>
        <strain evidence="2 3">NPDC050545</strain>
    </source>
</reference>
<keyword evidence="1" id="KW-1133">Transmembrane helix</keyword>
<feature type="transmembrane region" description="Helical" evidence="1">
    <location>
        <begin position="144"/>
        <end position="164"/>
    </location>
</feature>
<sequence length="166" mass="17493">MAHVITAFLTVFFLSQIGQAVALVLPVRSAGKILLGAAVAGVVVDLSAILRGSMSVGFRRQTAKSLAHTSDTWWVTPLLWGADTGIIGTTYRVSFTSWLLLLSAILGAAPAWSGAVYGLCFAVPLIVSAALGKRAVDRWHGVQYAQALGVVVMVAASGWMVVAWPR</sequence>
<feature type="transmembrane region" description="Helical" evidence="1">
    <location>
        <begin position="115"/>
        <end position="132"/>
    </location>
</feature>
<feature type="transmembrane region" description="Helical" evidence="1">
    <location>
        <begin position="32"/>
        <end position="50"/>
    </location>
</feature>
<comment type="caution">
    <text evidence="2">The sequence shown here is derived from an EMBL/GenBank/DDBJ whole genome shotgun (WGS) entry which is preliminary data.</text>
</comment>
<keyword evidence="1" id="KW-0812">Transmembrane</keyword>
<keyword evidence="3" id="KW-1185">Reference proteome</keyword>
<dbReference type="Proteomes" id="UP001612741">
    <property type="component" value="Unassembled WGS sequence"/>
</dbReference>
<dbReference type="RefSeq" id="WP_397079003.1">
    <property type="nucleotide sequence ID" value="NZ_JBITGY010000001.1"/>
</dbReference>